<evidence type="ECO:0008006" key="3">
    <source>
        <dbReference type="Google" id="ProtNLM"/>
    </source>
</evidence>
<dbReference type="RefSeq" id="WP_271997900.1">
    <property type="nucleotide sequence ID" value="NZ_JAQNDN010000004.1"/>
</dbReference>
<proteinExistence type="predicted"/>
<organism evidence="1 2">
    <name type="scientific">Nannocystis radixulma</name>
    <dbReference type="NCBI Taxonomy" id="2995305"/>
    <lineage>
        <taxon>Bacteria</taxon>
        <taxon>Pseudomonadati</taxon>
        <taxon>Myxococcota</taxon>
        <taxon>Polyangia</taxon>
        <taxon>Nannocystales</taxon>
        <taxon>Nannocystaceae</taxon>
        <taxon>Nannocystis</taxon>
    </lineage>
</organism>
<dbReference type="Proteomes" id="UP001217838">
    <property type="component" value="Unassembled WGS sequence"/>
</dbReference>
<evidence type="ECO:0000313" key="2">
    <source>
        <dbReference type="Proteomes" id="UP001217838"/>
    </source>
</evidence>
<gene>
    <name evidence="1" type="ORF">POL58_12705</name>
</gene>
<evidence type="ECO:0000313" key="1">
    <source>
        <dbReference type="EMBL" id="MDC0668609.1"/>
    </source>
</evidence>
<accession>A0ABT5B512</accession>
<dbReference type="EMBL" id="JAQNDN010000004">
    <property type="protein sequence ID" value="MDC0668609.1"/>
    <property type="molecule type" value="Genomic_DNA"/>
</dbReference>
<sequence length="131" mass="14144">MLFHHASILAAGLVFAIPYLDDCDCEFDPEVPGGEDPGTECEPDEGEPECRSCLRISCCDGMAACESDFACDCVVDCMSDSSVGLEECARTRCDVLDLTAALEPMNRICAIDESCVEPRICRSAPELPRTP</sequence>
<reference evidence="1 2" key="1">
    <citation type="submission" date="2022-11" db="EMBL/GenBank/DDBJ databases">
        <title>Minimal conservation of predation-associated metabolite biosynthetic gene clusters underscores biosynthetic potential of Myxococcota including descriptions for ten novel species: Archangium lansinium sp. nov., Myxococcus landrumus sp. nov., Nannocystis bai.</title>
        <authorList>
            <person name="Ahearne A."/>
            <person name="Stevens C."/>
            <person name="Dowd S."/>
        </authorList>
    </citation>
    <scope>NUCLEOTIDE SEQUENCE [LARGE SCALE GENOMIC DNA]</scope>
    <source>
        <strain evidence="1 2">NCELM</strain>
    </source>
</reference>
<protein>
    <recommendedName>
        <fullName evidence="3">Extracellular membrane protein CFEM domain-containing protein</fullName>
    </recommendedName>
</protein>
<name>A0ABT5B512_9BACT</name>
<keyword evidence="2" id="KW-1185">Reference proteome</keyword>
<comment type="caution">
    <text evidence="1">The sequence shown here is derived from an EMBL/GenBank/DDBJ whole genome shotgun (WGS) entry which is preliminary data.</text>
</comment>